<evidence type="ECO:0000256" key="2">
    <source>
        <dbReference type="SAM" id="SignalP"/>
    </source>
</evidence>
<protein>
    <submittedName>
        <fullName evidence="3">Uncharacterized protein</fullName>
    </submittedName>
</protein>
<dbReference type="EMBL" id="QUSF01000039">
    <property type="protein sequence ID" value="RLV98592.1"/>
    <property type="molecule type" value="Genomic_DNA"/>
</dbReference>
<feature type="compositionally biased region" description="Polar residues" evidence="1">
    <location>
        <begin position="690"/>
        <end position="704"/>
    </location>
</feature>
<comment type="caution">
    <text evidence="3">The sequence shown here is derived from an EMBL/GenBank/DDBJ whole genome shotgun (WGS) entry which is preliminary data.</text>
</comment>
<keyword evidence="2" id="KW-0732">Signal</keyword>
<name>A0A3L8S9G1_CHLGU</name>
<feature type="signal peptide" evidence="2">
    <location>
        <begin position="1"/>
        <end position="22"/>
    </location>
</feature>
<keyword evidence="4" id="KW-1185">Reference proteome</keyword>
<evidence type="ECO:0000313" key="3">
    <source>
        <dbReference type="EMBL" id="RLV98592.1"/>
    </source>
</evidence>
<gene>
    <name evidence="3" type="ORF">DV515_00010631</name>
</gene>
<feature type="region of interest" description="Disordered" evidence="1">
    <location>
        <begin position="260"/>
        <end position="301"/>
    </location>
</feature>
<sequence>MKVSTLLSLALVEVLLGVQTSGEKFIPQRQRAFRARLPLRGQGRTHQGSCNKTQSLLFKPAFSHNEECKTFKKLTCIFAAIPSMAPLPLRQEEHYGGLGKQPAEAGTTQRQVSEDRGQGDSRDCFSSKMLRLFAGVLVHAVCTRARSSALWERGISEKQHNPPVAVRSSTRVCRCLSCSTDLPGAERGGCPAALGRQSRCLRLSEQGGLPLPLGSGERRRNKTLHFDGSSSPISSIYSVSIAGAQQQPWQQLLQGSHLLPGCALPSKKENEEGDRERERKRESEGGRKSHEKSAEHSKPHLKSVILTLSQRAGVSFQLRLHSRQAGTSRPLSPLPSLLAPLKDGGLRNPGQLSELRTHGGKPGIYKYSRETQKMLNYCTVASVKHRDKFGELKRRLVKSIFSKGLTTSEIFLYEKQPCYASTNRVVASLSSVTPGGRESSSKASEVVLGNVSSRRQKIMFGACYLQVKKFQSEEEKLEDPRLKEHIRGVALTNTSSRILQISPALFTHWSKFRRLTTLYSQLCCERNDTHLALSAAGRTVSTDPAPRSLAMIHERCTANNYKIMIIVQDAKFYPSNSVEKKEPDCGSMKKKATPQQEFKHSLHYLFHVTDSRLTQSPADSNSSPVASLFFCQLIRATELMTEEKSFPGSSSCHHQGATWGRGTPWGCGVPRESIREGLGSEGPSHHPSHRQSSWGPLGSHSSALGNALGMAQSQAKPRAPASASQPQSVLKGRREQQHSHPGYHSAACEMQALHGSHLRSTLHKSLHLLWHRKKSSGRANMAERAYQLNPKVYLDHSLFEDFTAQTQKPAKCETAINTFKTSCEQACQFLKVVFFVTTYFLDTETLGFLSVIFEFDPQEFSTSGSHLFASRDSRELPTGFNSSQEHVRRHSNVSFEGKFELEWEGEFLQGPSHEAY</sequence>
<evidence type="ECO:0000313" key="4">
    <source>
        <dbReference type="Proteomes" id="UP000276834"/>
    </source>
</evidence>
<feature type="compositionally biased region" description="Basic and acidic residues" evidence="1">
    <location>
        <begin position="266"/>
        <end position="298"/>
    </location>
</feature>
<evidence type="ECO:0000256" key="1">
    <source>
        <dbReference type="SAM" id="MobiDB-lite"/>
    </source>
</evidence>
<dbReference type="Proteomes" id="UP000276834">
    <property type="component" value="Unassembled WGS sequence"/>
</dbReference>
<reference evidence="3 4" key="1">
    <citation type="journal article" date="2018" name="Proc. R. Soc. B">
        <title>A non-coding region near Follistatin controls head colour polymorphism in the Gouldian finch.</title>
        <authorList>
            <person name="Toomey M.B."/>
            <person name="Marques C.I."/>
            <person name="Andrade P."/>
            <person name="Araujo P.M."/>
            <person name="Sabatino S."/>
            <person name="Gazda M.A."/>
            <person name="Afonso S."/>
            <person name="Lopes R.J."/>
            <person name="Corbo J.C."/>
            <person name="Carneiro M."/>
        </authorList>
    </citation>
    <scope>NUCLEOTIDE SEQUENCE [LARGE SCALE GENOMIC DNA]</scope>
    <source>
        <strain evidence="3">Red01</strain>
        <tissue evidence="3">Muscle</tissue>
    </source>
</reference>
<feature type="region of interest" description="Disordered" evidence="1">
    <location>
        <begin position="324"/>
        <end position="364"/>
    </location>
</feature>
<feature type="chain" id="PRO_5018052453" evidence="2">
    <location>
        <begin position="23"/>
        <end position="916"/>
    </location>
</feature>
<accession>A0A3L8S9G1</accession>
<feature type="compositionally biased region" description="Basic and acidic residues" evidence="1">
    <location>
        <begin position="112"/>
        <end position="121"/>
    </location>
</feature>
<proteinExistence type="predicted"/>
<feature type="region of interest" description="Disordered" evidence="1">
    <location>
        <begin position="663"/>
        <end position="742"/>
    </location>
</feature>
<dbReference type="AlphaFoldDB" id="A0A3L8S9G1"/>
<feature type="region of interest" description="Disordered" evidence="1">
    <location>
        <begin position="97"/>
        <end position="121"/>
    </location>
</feature>
<organism evidence="3 4">
    <name type="scientific">Chloebia gouldiae</name>
    <name type="common">Gouldian finch</name>
    <name type="synonym">Erythrura gouldiae</name>
    <dbReference type="NCBI Taxonomy" id="44316"/>
    <lineage>
        <taxon>Eukaryota</taxon>
        <taxon>Metazoa</taxon>
        <taxon>Chordata</taxon>
        <taxon>Craniata</taxon>
        <taxon>Vertebrata</taxon>
        <taxon>Euteleostomi</taxon>
        <taxon>Archelosauria</taxon>
        <taxon>Archosauria</taxon>
        <taxon>Dinosauria</taxon>
        <taxon>Saurischia</taxon>
        <taxon>Theropoda</taxon>
        <taxon>Coelurosauria</taxon>
        <taxon>Aves</taxon>
        <taxon>Neognathae</taxon>
        <taxon>Neoaves</taxon>
        <taxon>Telluraves</taxon>
        <taxon>Australaves</taxon>
        <taxon>Passeriformes</taxon>
        <taxon>Passeroidea</taxon>
        <taxon>Passeridae</taxon>
        <taxon>Chloebia</taxon>
    </lineage>
</organism>
<feature type="compositionally biased region" description="Low complexity" evidence="1">
    <location>
        <begin position="330"/>
        <end position="341"/>
    </location>
</feature>